<keyword evidence="3" id="KW-1185">Reference proteome</keyword>
<accession>A0AAW0Z7T1</accession>
<comment type="caution">
    <text evidence="2">The sequence shown here is derived from an EMBL/GenBank/DDBJ whole genome shotgun (WGS) entry which is preliminary data.</text>
</comment>
<evidence type="ECO:0000313" key="3">
    <source>
        <dbReference type="Proteomes" id="UP001432146"/>
    </source>
</evidence>
<dbReference type="EMBL" id="JAWNGG020000397">
    <property type="protein sequence ID" value="KAK9293619.1"/>
    <property type="molecule type" value="Genomic_DNA"/>
</dbReference>
<proteinExistence type="predicted"/>
<keyword evidence="1" id="KW-0812">Transmembrane</keyword>
<keyword evidence="1" id="KW-1133">Transmembrane helix</keyword>
<dbReference type="AlphaFoldDB" id="A0AAW0Z7T1"/>
<dbReference type="Proteomes" id="UP001432146">
    <property type="component" value="Unassembled WGS sequence"/>
</dbReference>
<evidence type="ECO:0000256" key="1">
    <source>
        <dbReference type="SAM" id="Phobius"/>
    </source>
</evidence>
<keyword evidence="1" id="KW-0472">Membrane</keyword>
<feature type="transmembrane region" description="Helical" evidence="1">
    <location>
        <begin position="81"/>
        <end position="105"/>
    </location>
</feature>
<feature type="transmembrane region" description="Helical" evidence="1">
    <location>
        <begin position="12"/>
        <end position="29"/>
    </location>
</feature>
<evidence type="ECO:0000313" key="2">
    <source>
        <dbReference type="EMBL" id="KAK9293619.1"/>
    </source>
</evidence>
<gene>
    <name evidence="2" type="ORF">QLX08_011477</name>
</gene>
<name>A0AAW0Z7T1_9HYME</name>
<sequence>MSWRVVLKRVRSFVLMYASLHFLSFFLSVETERKFRKTRCRTRACVGLFHWEKEGNGRKERDEYKRGAVTRVPWQRINVTFALVISTIIFATFDGIGQICCHLALRHILKHETRNTSVRGLAQSLTNEICCGEIRPTL</sequence>
<evidence type="ECO:0008006" key="4">
    <source>
        <dbReference type="Google" id="ProtNLM"/>
    </source>
</evidence>
<organism evidence="2 3">
    <name type="scientific">Tetragonisca angustula</name>
    <dbReference type="NCBI Taxonomy" id="166442"/>
    <lineage>
        <taxon>Eukaryota</taxon>
        <taxon>Metazoa</taxon>
        <taxon>Ecdysozoa</taxon>
        <taxon>Arthropoda</taxon>
        <taxon>Hexapoda</taxon>
        <taxon>Insecta</taxon>
        <taxon>Pterygota</taxon>
        <taxon>Neoptera</taxon>
        <taxon>Endopterygota</taxon>
        <taxon>Hymenoptera</taxon>
        <taxon>Apocrita</taxon>
        <taxon>Aculeata</taxon>
        <taxon>Apoidea</taxon>
        <taxon>Anthophila</taxon>
        <taxon>Apidae</taxon>
        <taxon>Tetragonisca</taxon>
    </lineage>
</organism>
<protein>
    <recommendedName>
        <fullName evidence="4">Secreted protein</fullName>
    </recommendedName>
</protein>
<reference evidence="2 3" key="1">
    <citation type="submission" date="2024-05" db="EMBL/GenBank/DDBJ databases">
        <title>The nuclear and mitochondrial genome assemblies of Tetragonisca angustula (Apidae: Meliponini), a tiny yet remarkable pollinator in the Neotropics.</title>
        <authorList>
            <person name="Ferrari R."/>
            <person name="Ricardo P.C."/>
            <person name="Dias F.C."/>
            <person name="Araujo N.S."/>
            <person name="Soares D.O."/>
            <person name="Zhou Q.-S."/>
            <person name="Zhu C.-D."/>
            <person name="Coutinho L."/>
            <person name="Airas M.C."/>
            <person name="Batista T.M."/>
        </authorList>
    </citation>
    <scope>NUCLEOTIDE SEQUENCE [LARGE SCALE GENOMIC DNA]</scope>
    <source>
        <strain evidence="2">ASF017062</strain>
        <tissue evidence="2">Abdomen</tissue>
    </source>
</reference>